<organism evidence="12 13">
    <name type="scientific">Methanoculleus formosensis</name>
    <dbReference type="NCBI Taxonomy" id="2590886"/>
    <lineage>
        <taxon>Archaea</taxon>
        <taxon>Methanobacteriati</taxon>
        <taxon>Methanobacteriota</taxon>
        <taxon>Stenosarchaea group</taxon>
        <taxon>Methanomicrobia</taxon>
        <taxon>Methanomicrobiales</taxon>
        <taxon>Methanomicrobiaceae</taxon>
        <taxon>Methanoculleus</taxon>
    </lineage>
</organism>
<feature type="transmembrane region" description="Helical" evidence="10">
    <location>
        <begin position="95"/>
        <end position="113"/>
    </location>
</feature>
<dbReference type="InterPro" id="IPR008250">
    <property type="entry name" value="ATPase_P-typ_transduc_dom_A_sf"/>
</dbReference>
<comment type="caution">
    <text evidence="12">The sequence shown here is derived from an EMBL/GenBank/DDBJ whole genome shotgun (WGS) entry which is preliminary data.</text>
</comment>
<dbReference type="GO" id="GO:0005524">
    <property type="term" value="F:ATP binding"/>
    <property type="evidence" value="ECO:0007669"/>
    <property type="project" value="UniProtKB-KW"/>
</dbReference>
<dbReference type="PROSITE" id="PS00154">
    <property type="entry name" value="ATPASE_E1_E2"/>
    <property type="match status" value="1"/>
</dbReference>
<evidence type="ECO:0000256" key="7">
    <source>
        <dbReference type="ARBA" id="ARBA00022967"/>
    </source>
</evidence>
<feature type="domain" description="HMA" evidence="11">
    <location>
        <begin position="11"/>
        <end position="77"/>
    </location>
</feature>
<feature type="transmembrane region" description="Helical" evidence="10">
    <location>
        <begin position="320"/>
        <end position="340"/>
    </location>
</feature>
<dbReference type="Gene3D" id="3.30.70.100">
    <property type="match status" value="2"/>
</dbReference>
<comment type="similarity">
    <text evidence="2">Belongs to the cation transport ATPase (P-type) (TC 3.A.3) family. Type IB subfamily.</text>
</comment>
<feature type="transmembrane region" description="Helical" evidence="10">
    <location>
        <begin position="662"/>
        <end position="681"/>
    </location>
</feature>
<dbReference type="InterPro" id="IPR027256">
    <property type="entry name" value="P-typ_ATPase_IB"/>
</dbReference>
<feature type="transmembrane region" description="Helical" evidence="10">
    <location>
        <begin position="352"/>
        <end position="376"/>
    </location>
</feature>
<evidence type="ECO:0000313" key="12">
    <source>
        <dbReference type="EMBL" id="MCT8336031.1"/>
    </source>
</evidence>
<evidence type="ECO:0000256" key="10">
    <source>
        <dbReference type="SAM" id="Phobius"/>
    </source>
</evidence>
<dbReference type="PANTHER" id="PTHR48085:SF5">
    <property type="entry name" value="CADMIUM_ZINC-TRANSPORTING ATPASE HMA4-RELATED"/>
    <property type="match status" value="1"/>
</dbReference>
<dbReference type="NCBIfam" id="TIGR01525">
    <property type="entry name" value="ATPase-IB_hvy"/>
    <property type="match status" value="1"/>
</dbReference>
<evidence type="ECO:0000313" key="13">
    <source>
        <dbReference type="Proteomes" id="UP001065682"/>
    </source>
</evidence>
<dbReference type="SFLD" id="SFLDF00027">
    <property type="entry name" value="p-type_atpase"/>
    <property type="match status" value="1"/>
</dbReference>
<dbReference type="Gene3D" id="3.40.50.1000">
    <property type="entry name" value="HAD superfamily/HAD-like"/>
    <property type="match status" value="1"/>
</dbReference>
<dbReference type="SUPFAM" id="SSF55008">
    <property type="entry name" value="HMA, heavy metal-associated domain"/>
    <property type="match status" value="2"/>
</dbReference>
<name>A0A9E4ZKN1_9EURY</name>
<dbReference type="CDD" id="cd00371">
    <property type="entry name" value="HMA"/>
    <property type="match status" value="2"/>
</dbReference>
<dbReference type="InterPro" id="IPR051014">
    <property type="entry name" value="Cation_Transport_ATPase_IB"/>
</dbReference>
<dbReference type="InterPro" id="IPR001757">
    <property type="entry name" value="P_typ_ATPase"/>
</dbReference>
<dbReference type="GO" id="GO:0019829">
    <property type="term" value="F:ATPase-coupled monoatomic cation transmembrane transporter activity"/>
    <property type="evidence" value="ECO:0007669"/>
    <property type="project" value="InterPro"/>
</dbReference>
<evidence type="ECO:0000256" key="9">
    <source>
        <dbReference type="ARBA" id="ARBA00023136"/>
    </source>
</evidence>
<dbReference type="InterPro" id="IPR023299">
    <property type="entry name" value="ATPase_P-typ_cyto_dom_N"/>
</dbReference>
<accession>A0A9E4ZKN1</accession>
<dbReference type="SUPFAM" id="SSF81665">
    <property type="entry name" value="Calcium ATPase, transmembrane domain M"/>
    <property type="match status" value="1"/>
</dbReference>
<dbReference type="EMBL" id="VHLL01000001">
    <property type="protein sequence ID" value="MCT8336031.1"/>
    <property type="molecule type" value="Genomic_DNA"/>
</dbReference>
<keyword evidence="5" id="KW-0547">Nucleotide-binding</keyword>
<feature type="transmembrane region" description="Helical" evidence="10">
    <location>
        <begin position="148"/>
        <end position="164"/>
    </location>
</feature>
<gene>
    <name evidence="12" type="ORF">FKB36_00590</name>
</gene>
<dbReference type="InterPro" id="IPR023298">
    <property type="entry name" value="ATPase_P-typ_TM_dom_sf"/>
</dbReference>
<evidence type="ECO:0000256" key="2">
    <source>
        <dbReference type="ARBA" id="ARBA00006024"/>
    </source>
</evidence>
<dbReference type="InterPro" id="IPR036412">
    <property type="entry name" value="HAD-like_sf"/>
</dbReference>
<dbReference type="SFLD" id="SFLDS00003">
    <property type="entry name" value="Haloacid_Dehalogenase"/>
    <property type="match status" value="1"/>
</dbReference>
<evidence type="ECO:0000256" key="3">
    <source>
        <dbReference type="ARBA" id="ARBA00022692"/>
    </source>
</evidence>
<keyword evidence="9 10" id="KW-0472">Membrane</keyword>
<protein>
    <submittedName>
        <fullName evidence="12">Heavy metal translocating P-type ATPase</fullName>
    </submittedName>
</protein>
<dbReference type="FunFam" id="2.70.150.10:FF:000002">
    <property type="entry name" value="Copper-transporting ATPase 1, putative"/>
    <property type="match status" value="1"/>
</dbReference>
<keyword evidence="3 10" id="KW-0812">Transmembrane</keyword>
<evidence type="ECO:0000256" key="4">
    <source>
        <dbReference type="ARBA" id="ARBA00022723"/>
    </source>
</evidence>
<evidence type="ECO:0000256" key="6">
    <source>
        <dbReference type="ARBA" id="ARBA00022840"/>
    </source>
</evidence>
<dbReference type="Gene3D" id="2.70.150.10">
    <property type="entry name" value="Calcium-transporting ATPase, cytoplasmic transduction domain A"/>
    <property type="match status" value="1"/>
</dbReference>
<feature type="transmembrane region" description="Helical" evidence="10">
    <location>
        <begin position="119"/>
        <end position="136"/>
    </location>
</feature>
<dbReference type="InterPro" id="IPR036163">
    <property type="entry name" value="HMA_dom_sf"/>
</dbReference>
<dbReference type="InterPro" id="IPR044492">
    <property type="entry name" value="P_typ_ATPase_HD_dom"/>
</dbReference>
<dbReference type="Proteomes" id="UP001065682">
    <property type="component" value="Unassembled WGS sequence"/>
</dbReference>
<reference evidence="12" key="1">
    <citation type="submission" date="2019-06" db="EMBL/GenBank/DDBJ databases">
        <title>Methanoculleus strain from Tamsui River, Taipei, Taiwan.</title>
        <authorList>
            <person name="You Y.-T."/>
            <person name="Chen S.-C."/>
            <person name="Lai S.-J."/>
            <person name="Lee Y.-C."/>
            <person name="Lai M.-C."/>
        </authorList>
    </citation>
    <scope>NUCLEOTIDE SEQUENCE</scope>
    <source>
        <strain evidence="12">Afa-1</strain>
    </source>
</reference>
<dbReference type="GO" id="GO:0016020">
    <property type="term" value="C:membrane"/>
    <property type="evidence" value="ECO:0007669"/>
    <property type="project" value="UniProtKB-SubCell"/>
</dbReference>
<keyword evidence="7" id="KW-1278">Translocase</keyword>
<dbReference type="SFLD" id="SFLDG00002">
    <property type="entry name" value="C1.7:_P-type_atpase_like"/>
    <property type="match status" value="1"/>
</dbReference>
<dbReference type="PANTHER" id="PTHR48085">
    <property type="entry name" value="CADMIUM/ZINC-TRANSPORTING ATPASE HMA2-RELATED"/>
    <property type="match status" value="1"/>
</dbReference>
<dbReference type="Pfam" id="PF00403">
    <property type="entry name" value="HMA"/>
    <property type="match status" value="1"/>
</dbReference>
<dbReference type="GO" id="GO:0046872">
    <property type="term" value="F:metal ion binding"/>
    <property type="evidence" value="ECO:0007669"/>
    <property type="project" value="UniProtKB-KW"/>
</dbReference>
<keyword evidence="4" id="KW-0479">Metal-binding</keyword>
<dbReference type="PROSITE" id="PS50846">
    <property type="entry name" value="HMA_2"/>
    <property type="match status" value="2"/>
</dbReference>
<dbReference type="InterPro" id="IPR018303">
    <property type="entry name" value="ATPase_P-typ_P_site"/>
</dbReference>
<dbReference type="SUPFAM" id="SSF81653">
    <property type="entry name" value="Calcium ATPase, transduction domain A"/>
    <property type="match status" value="1"/>
</dbReference>
<dbReference type="InterPro" id="IPR059000">
    <property type="entry name" value="ATPase_P-type_domA"/>
</dbReference>
<dbReference type="NCBIfam" id="TIGR01511">
    <property type="entry name" value="ATPase-IB1_Cu"/>
    <property type="match status" value="1"/>
</dbReference>
<keyword evidence="8 10" id="KW-1133">Transmembrane helix</keyword>
<comment type="subcellular location">
    <subcellularLocation>
        <location evidence="1">Membrane</location>
        <topology evidence="1">Multi-pass membrane protein</topology>
    </subcellularLocation>
</comment>
<dbReference type="InterPro" id="IPR006121">
    <property type="entry name" value="HMA_dom"/>
</dbReference>
<dbReference type="Gene3D" id="3.40.1110.10">
    <property type="entry name" value="Calcium-transporting ATPase, cytoplasmic domain N"/>
    <property type="match status" value="1"/>
</dbReference>
<feature type="domain" description="HMA" evidence="11">
    <location>
        <begin position="847"/>
        <end position="913"/>
    </location>
</feature>
<dbReference type="GO" id="GO:0016887">
    <property type="term" value="F:ATP hydrolysis activity"/>
    <property type="evidence" value="ECO:0007669"/>
    <property type="project" value="InterPro"/>
</dbReference>
<dbReference type="PRINTS" id="PR00119">
    <property type="entry name" value="CATATPASE"/>
</dbReference>
<dbReference type="NCBIfam" id="TIGR01494">
    <property type="entry name" value="ATPase_P-type"/>
    <property type="match status" value="1"/>
</dbReference>
<dbReference type="PRINTS" id="PR00941">
    <property type="entry name" value="CDATPASE"/>
</dbReference>
<proteinExistence type="inferred from homology"/>
<dbReference type="Pfam" id="PF00702">
    <property type="entry name" value="Hydrolase"/>
    <property type="match status" value="1"/>
</dbReference>
<sequence>MSTPPPTSDTDTVTLQIQGMDCTCNADLLARKLDALAGVRGHEITPVTGQARISYDPTVISVQEIIRTVAETGMTASQVRSGGRESTWWREPQQLALYGSFLTAVIAFVAGYFGTSLTIVNGLYLLAVLIGVYYPARKALIALKNLTPTIHLLMLIGSVGAMALGLWGEAAVLIIVYSLGDVLESYAVDKARGAIRSLMALVPKEALVRRNGRETICAVETIGVGEVVIVRPGERVPVDGTVVAGSSYVDQAAVTGEPVPVHRGPGEDVFAGTINQNGSLEVRVTKPASETMLSRIILSVEEAQAKRTSYQRFSDSFGKWYTPAMFVLGVLVATVPPLFFGAEWYPFIYRGLVVFVVSCSCGLALSVPVAVVGAMANAAKQGTVFKGGTYLETIETVKAIAFDKTGTLTIGRPAVTDVVTFDDLTGDELLDLAGCIESRSGHPLAAAIVRKARESGTFSGRPAVQFEETAGRGVAATVDGRACRIGSPRAMLEQGIDIGHAEETIARNEGEGRTVVLVSRDGTLAGLVAIADEVRPGAVEALQRLRRAGVRTVMLTGDNERSARVIAQRVGVDEYRAQLLPTDKVDAVRQLKEQYGAVAMVGDGINDAPAMAAADVGIAMGAAGTDIAIETGDVVLMSDDLGKLAYVRELSHRTVTVIRQNIAVSLINVAFMVVAALLGYLGLVTGLLLNEGSAVFVILNALRLLTWRSGAEPESPAAAQIKAPAIPTAAQTTAAVGCCSCAAPAGDVLPVPSTAGAGCCSCGEPQISVAAGATGSCCSGAEDVGAASTATAPAGAGCCCGDTSIDRDLPTPTLVETEGCCCCGEPADEVPPPIPIPGNGSGSSGPATATFRLEGLGCACEGQMVERRVKALKGVTAFTLNGITNQLKVTYDPAAVSVDDIVTAVKKAGVTAVPVNRR</sequence>
<keyword evidence="6" id="KW-0067">ATP-binding</keyword>
<evidence type="ECO:0000259" key="11">
    <source>
        <dbReference type="PROSITE" id="PS50846"/>
    </source>
</evidence>
<evidence type="ECO:0000256" key="8">
    <source>
        <dbReference type="ARBA" id="ARBA00022989"/>
    </source>
</evidence>
<dbReference type="InterPro" id="IPR023214">
    <property type="entry name" value="HAD_sf"/>
</dbReference>
<keyword evidence="13" id="KW-1185">Reference proteome</keyword>
<evidence type="ECO:0000256" key="5">
    <source>
        <dbReference type="ARBA" id="ARBA00022741"/>
    </source>
</evidence>
<dbReference type="AlphaFoldDB" id="A0A9E4ZKN1"/>
<dbReference type="Pfam" id="PF00122">
    <property type="entry name" value="E1-E2_ATPase"/>
    <property type="match status" value="1"/>
</dbReference>
<evidence type="ECO:0000256" key="1">
    <source>
        <dbReference type="ARBA" id="ARBA00004141"/>
    </source>
</evidence>
<dbReference type="SUPFAM" id="SSF56784">
    <property type="entry name" value="HAD-like"/>
    <property type="match status" value="1"/>
</dbReference>